<feature type="transmembrane region" description="Helical" evidence="2">
    <location>
        <begin position="29"/>
        <end position="47"/>
    </location>
</feature>
<feature type="region of interest" description="Disordered" evidence="1">
    <location>
        <begin position="1"/>
        <end position="23"/>
    </location>
</feature>
<evidence type="ECO:0000313" key="3">
    <source>
        <dbReference type="EMBL" id="QEG02894.1"/>
    </source>
</evidence>
<keyword evidence="2" id="KW-0472">Membrane</keyword>
<dbReference type="EMBL" id="CP036264">
    <property type="protein sequence ID" value="QEG02894.1"/>
    <property type="molecule type" value="Genomic_DNA"/>
</dbReference>
<gene>
    <name evidence="3" type="ORF">Mal15_70150</name>
</gene>
<dbReference type="Proteomes" id="UP000321353">
    <property type="component" value="Chromosome"/>
</dbReference>
<sequence>MDGIVSTSVSSTRSPNSPNRSRKGSRRSLILVSSILSLFLVATVVAIKGSVSGTEFAPSHFQTRQFSFYEIPFFHVQITPITRTDTTGPLARQIRAKGWISIVRGKKPSHWHLVSLRRGPTNTPAVAGLLTDTMQLQDSGGPFWVGWNNDHPNRASVLWPAVQRLAERELYVMLPELFQLARTLPGKDNAGELTAVIDRWLVDQYVMLVKDLRDADRRDLADDLLAEARRDYPASQQLADLDSRGG</sequence>
<reference evidence="3 4" key="1">
    <citation type="submission" date="2019-02" db="EMBL/GenBank/DDBJ databases">
        <title>Planctomycetal bacteria perform biofilm scaping via a novel small molecule.</title>
        <authorList>
            <person name="Jeske O."/>
            <person name="Boedeker C."/>
            <person name="Wiegand S."/>
            <person name="Breitling P."/>
            <person name="Kallscheuer N."/>
            <person name="Jogler M."/>
            <person name="Rohde M."/>
            <person name="Petersen J."/>
            <person name="Medema M.H."/>
            <person name="Surup F."/>
            <person name="Jogler C."/>
        </authorList>
    </citation>
    <scope>NUCLEOTIDE SEQUENCE [LARGE SCALE GENOMIC DNA]</scope>
    <source>
        <strain evidence="3 4">Mal15</strain>
    </source>
</reference>
<name>A0A5B9MPQ5_9BACT</name>
<accession>A0A5B9MPQ5</accession>
<organism evidence="3 4">
    <name type="scientific">Stieleria maiorica</name>
    <dbReference type="NCBI Taxonomy" id="2795974"/>
    <lineage>
        <taxon>Bacteria</taxon>
        <taxon>Pseudomonadati</taxon>
        <taxon>Planctomycetota</taxon>
        <taxon>Planctomycetia</taxon>
        <taxon>Pirellulales</taxon>
        <taxon>Pirellulaceae</taxon>
        <taxon>Stieleria</taxon>
    </lineage>
</organism>
<feature type="compositionally biased region" description="Low complexity" evidence="1">
    <location>
        <begin position="1"/>
        <end position="19"/>
    </location>
</feature>
<dbReference type="AlphaFoldDB" id="A0A5B9MPQ5"/>
<evidence type="ECO:0000256" key="2">
    <source>
        <dbReference type="SAM" id="Phobius"/>
    </source>
</evidence>
<keyword evidence="2" id="KW-0812">Transmembrane</keyword>
<proteinExistence type="predicted"/>
<evidence type="ECO:0000256" key="1">
    <source>
        <dbReference type="SAM" id="MobiDB-lite"/>
    </source>
</evidence>
<protein>
    <submittedName>
        <fullName evidence="3">Uncharacterized protein</fullName>
    </submittedName>
</protein>
<keyword evidence="4" id="KW-1185">Reference proteome</keyword>
<dbReference type="KEGG" id="smam:Mal15_70150"/>
<keyword evidence="2" id="KW-1133">Transmembrane helix</keyword>
<evidence type="ECO:0000313" key="4">
    <source>
        <dbReference type="Proteomes" id="UP000321353"/>
    </source>
</evidence>